<proteinExistence type="predicted"/>
<dbReference type="InterPro" id="IPR016181">
    <property type="entry name" value="Acyl_CoA_acyltransferase"/>
</dbReference>
<dbReference type="PROSITE" id="PS51186">
    <property type="entry name" value="GNAT"/>
    <property type="match status" value="1"/>
</dbReference>
<dbReference type="PANTHER" id="PTHR43877">
    <property type="entry name" value="AMINOALKYLPHOSPHONATE N-ACETYLTRANSFERASE-RELATED-RELATED"/>
    <property type="match status" value="1"/>
</dbReference>
<dbReference type="InterPro" id="IPR050832">
    <property type="entry name" value="Bact_Acetyltransf"/>
</dbReference>
<evidence type="ECO:0000259" key="3">
    <source>
        <dbReference type="PROSITE" id="PS51186"/>
    </source>
</evidence>
<protein>
    <submittedName>
        <fullName evidence="4">GNAT family N-acetyltransferase</fullName>
    </submittedName>
</protein>
<dbReference type="InterPro" id="IPR000182">
    <property type="entry name" value="GNAT_dom"/>
</dbReference>
<name>A0ABT5GJ42_9MICO</name>
<feature type="domain" description="N-acetyltransferase" evidence="3">
    <location>
        <begin position="1"/>
        <end position="160"/>
    </location>
</feature>
<evidence type="ECO:0000313" key="4">
    <source>
        <dbReference type="EMBL" id="MDC5698263.1"/>
    </source>
</evidence>
<dbReference type="Gene3D" id="3.40.630.30">
    <property type="match status" value="1"/>
</dbReference>
<evidence type="ECO:0000256" key="2">
    <source>
        <dbReference type="ARBA" id="ARBA00023315"/>
    </source>
</evidence>
<evidence type="ECO:0000313" key="5">
    <source>
        <dbReference type="Proteomes" id="UP001150259"/>
    </source>
</evidence>
<reference evidence="4 5" key="1">
    <citation type="submission" date="2022-11" db="EMBL/GenBank/DDBJ databases">
        <title>Anaerobic phenanthrene biodegradation by a DNRA strain PheN6.</title>
        <authorList>
            <person name="Zhang Z."/>
        </authorList>
    </citation>
    <scope>NUCLEOTIDE SEQUENCE [LARGE SCALE GENOMIC DNA]</scope>
    <source>
        <strain evidence="4 5">PheN6</strain>
    </source>
</reference>
<dbReference type="RefSeq" id="WP_272462838.1">
    <property type="nucleotide sequence ID" value="NZ_JAPFQL010000059.1"/>
</dbReference>
<evidence type="ECO:0000256" key="1">
    <source>
        <dbReference type="ARBA" id="ARBA00022679"/>
    </source>
</evidence>
<keyword evidence="2" id="KW-0012">Acyltransferase</keyword>
<sequence>MRIDEAGAADVLDLARLVHLDHLDEEPTREDLEAFGVELAEWWAVRGSSHRCFVARAPDGGGVVGMAWVAIVPRVPRPGVPDRLGADLQTVFVRPEWRGRGIGTALVRAAVEHAERLGVLHTTIHSGPRSVPVYERLGFGSSPQLLQRTAVSASPEHPLR</sequence>
<organism evidence="4 5">
    <name type="scientific">Intrasporangium calvum</name>
    <dbReference type="NCBI Taxonomy" id="53358"/>
    <lineage>
        <taxon>Bacteria</taxon>
        <taxon>Bacillati</taxon>
        <taxon>Actinomycetota</taxon>
        <taxon>Actinomycetes</taxon>
        <taxon>Micrococcales</taxon>
        <taxon>Intrasporangiaceae</taxon>
        <taxon>Intrasporangium</taxon>
    </lineage>
</organism>
<dbReference type="SUPFAM" id="SSF55729">
    <property type="entry name" value="Acyl-CoA N-acyltransferases (Nat)"/>
    <property type="match status" value="1"/>
</dbReference>
<accession>A0ABT5GJ42</accession>
<keyword evidence="5" id="KW-1185">Reference proteome</keyword>
<comment type="caution">
    <text evidence="4">The sequence shown here is derived from an EMBL/GenBank/DDBJ whole genome shotgun (WGS) entry which is preliminary data.</text>
</comment>
<dbReference type="EMBL" id="JAPFQL010000059">
    <property type="protein sequence ID" value="MDC5698263.1"/>
    <property type="molecule type" value="Genomic_DNA"/>
</dbReference>
<keyword evidence="1" id="KW-0808">Transferase</keyword>
<dbReference type="CDD" id="cd04301">
    <property type="entry name" value="NAT_SF"/>
    <property type="match status" value="1"/>
</dbReference>
<dbReference type="Proteomes" id="UP001150259">
    <property type="component" value="Unassembled WGS sequence"/>
</dbReference>
<dbReference type="PANTHER" id="PTHR43877:SF1">
    <property type="entry name" value="ACETYLTRANSFERASE"/>
    <property type="match status" value="1"/>
</dbReference>
<gene>
    <name evidence="4" type="ORF">OO014_13445</name>
</gene>
<dbReference type="Pfam" id="PF00583">
    <property type="entry name" value="Acetyltransf_1"/>
    <property type="match status" value="1"/>
</dbReference>